<dbReference type="InterPro" id="IPR045028">
    <property type="entry name" value="DinG/Rad3-like"/>
</dbReference>
<dbReference type="AlphaFoldDB" id="A0A0K1PIV3"/>
<keyword evidence="10" id="KW-0347">Helicase</keyword>
<proteinExistence type="inferred from homology"/>
<accession>A0A0K1PIV3</accession>
<evidence type="ECO:0000256" key="2">
    <source>
        <dbReference type="ARBA" id="ARBA00022741"/>
    </source>
</evidence>
<dbReference type="SMART" id="SM00487">
    <property type="entry name" value="DEXDc"/>
    <property type="match status" value="1"/>
</dbReference>
<evidence type="ECO:0000256" key="6">
    <source>
        <dbReference type="ARBA" id="ARBA00044969"/>
    </source>
</evidence>
<comment type="cofactor">
    <cofactor evidence="1">
        <name>[4Fe-4S] cluster</name>
        <dbReference type="ChEBI" id="CHEBI:49883"/>
    </cofactor>
</comment>
<keyword evidence="11" id="KW-1185">Reference proteome</keyword>
<dbReference type="SMART" id="SM00491">
    <property type="entry name" value="HELICc2"/>
    <property type="match status" value="1"/>
</dbReference>
<evidence type="ECO:0000256" key="8">
    <source>
        <dbReference type="SAM" id="MobiDB-lite"/>
    </source>
</evidence>
<comment type="catalytic activity">
    <reaction evidence="7">
        <text>ATP + H2O = ADP + phosphate + H(+)</text>
        <dbReference type="Rhea" id="RHEA:13065"/>
        <dbReference type="ChEBI" id="CHEBI:15377"/>
        <dbReference type="ChEBI" id="CHEBI:15378"/>
        <dbReference type="ChEBI" id="CHEBI:30616"/>
        <dbReference type="ChEBI" id="CHEBI:43474"/>
        <dbReference type="ChEBI" id="CHEBI:456216"/>
        <dbReference type="EC" id="5.6.2.3"/>
    </reaction>
</comment>
<dbReference type="Pfam" id="PF00270">
    <property type="entry name" value="DEAD"/>
    <property type="match status" value="1"/>
</dbReference>
<gene>
    <name evidence="10" type="ORF">AKJ08_3426</name>
</gene>
<feature type="domain" description="Helicase ATP-binding" evidence="9">
    <location>
        <begin position="15"/>
        <end position="278"/>
    </location>
</feature>
<dbReference type="OrthoDB" id="9805194at2"/>
<dbReference type="InterPro" id="IPR027417">
    <property type="entry name" value="P-loop_NTPase"/>
</dbReference>
<dbReference type="Pfam" id="PF13307">
    <property type="entry name" value="Helicase_C_2"/>
    <property type="match status" value="1"/>
</dbReference>
<dbReference type="GO" id="GO:0006281">
    <property type="term" value="P:DNA repair"/>
    <property type="evidence" value="ECO:0007669"/>
    <property type="project" value="TreeGrafter"/>
</dbReference>
<dbReference type="STRING" id="1391653.AKJ08_3426"/>
<dbReference type="RefSeq" id="WP_082343294.1">
    <property type="nucleotide sequence ID" value="NZ_CP012332.1"/>
</dbReference>
<evidence type="ECO:0000313" key="10">
    <source>
        <dbReference type="EMBL" id="AKU93039.1"/>
    </source>
</evidence>
<organism evidence="10 11">
    <name type="scientific">Vulgatibacter incomptus</name>
    <dbReference type="NCBI Taxonomy" id="1391653"/>
    <lineage>
        <taxon>Bacteria</taxon>
        <taxon>Pseudomonadati</taxon>
        <taxon>Myxococcota</taxon>
        <taxon>Myxococcia</taxon>
        <taxon>Myxococcales</taxon>
        <taxon>Cystobacterineae</taxon>
        <taxon>Vulgatibacteraceae</taxon>
        <taxon>Vulgatibacter</taxon>
    </lineage>
</organism>
<dbReference type="Proteomes" id="UP000055590">
    <property type="component" value="Chromosome"/>
</dbReference>
<dbReference type="GO" id="GO:0003676">
    <property type="term" value="F:nucleic acid binding"/>
    <property type="evidence" value="ECO:0007669"/>
    <property type="project" value="InterPro"/>
</dbReference>
<dbReference type="EC" id="5.6.2.3" evidence="6"/>
<dbReference type="PANTHER" id="PTHR11472:SF34">
    <property type="entry name" value="REGULATOR OF TELOMERE ELONGATION HELICASE 1"/>
    <property type="match status" value="1"/>
</dbReference>
<dbReference type="InterPro" id="IPR011545">
    <property type="entry name" value="DEAD/DEAH_box_helicase_dom"/>
</dbReference>
<keyword evidence="3" id="KW-0378">Hydrolase</keyword>
<evidence type="ECO:0000256" key="3">
    <source>
        <dbReference type="ARBA" id="ARBA00022801"/>
    </source>
</evidence>
<dbReference type="GO" id="GO:0043139">
    <property type="term" value="F:5'-3' DNA helicase activity"/>
    <property type="evidence" value="ECO:0007669"/>
    <property type="project" value="UniProtKB-EC"/>
</dbReference>
<dbReference type="InterPro" id="IPR006555">
    <property type="entry name" value="ATP-dep_Helicase_C"/>
</dbReference>
<reference evidence="10 11" key="1">
    <citation type="submission" date="2015-08" db="EMBL/GenBank/DDBJ databases">
        <authorList>
            <person name="Babu N.S."/>
            <person name="Beckwith C.J."/>
            <person name="Beseler K.G."/>
            <person name="Brison A."/>
            <person name="Carone J.V."/>
            <person name="Caskin T.P."/>
            <person name="Diamond M."/>
            <person name="Durham M.E."/>
            <person name="Foxe J.M."/>
            <person name="Go M."/>
            <person name="Henderson B.A."/>
            <person name="Jones I.B."/>
            <person name="McGettigan J.A."/>
            <person name="Micheletti S.J."/>
            <person name="Nasrallah M.E."/>
            <person name="Ortiz D."/>
            <person name="Piller C.R."/>
            <person name="Privatt S.R."/>
            <person name="Schneider S.L."/>
            <person name="Sharp S."/>
            <person name="Smith T.C."/>
            <person name="Stanton J.D."/>
            <person name="Ullery H.E."/>
            <person name="Wilson R.J."/>
            <person name="Serrano M.G."/>
            <person name="Buck G."/>
            <person name="Lee V."/>
            <person name="Wang Y."/>
            <person name="Carvalho R."/>
            <person name="Voegtly L."/>
            <person name="Shi R."/>
            <person name="Duckworth R."/>
            <person name="Johnson A."/>
            <person name="Loviza R."/>
            <person name="Walstead R."/>
            <person name="Shah Z."/>
            <person name="Kiflezghi M."/>
            <person name="Wade K."/>
            <person name="Ball S.L."/>
            <person name="Bradley K.W."/>
            <person name="Asai D.J."/>
            <person name="Bowman C.A."/>
            <person name="Russell D.A."/>
            <person name="Pope W.H."/>
            <person name="Jacobs-Sera D."/>
            <person name="Hendrix R.W."/>
            <person name="Hatfull G.F."/>
        </authorList>
    </citation>
    <scope>NUCLEOTIDE SEQUENCE [LARGE SCALE GENOMIC DNA]</scope>
    <source>
        <strain evidence="10 11">DSM 27710</strain>
    </source>
</reference>
<dbReference type="InterPro" id="IPR014001">
    <property type="entry name" value="Helicase_ATP-bd"/>
</dbReference>
<dbReference type="SUPFAM" id="SSF52540">
    <property type="entry name" value="P-loop containing nucleoside triphosphate hydrolases"/>
    <property type="match status" value="1"/>
</dbReference>
<dbReference type="GO" id="GO:0005524">
    <property type="term" value="F:ATP binding"/>
    <property type="evidence" value="ECO:0007669"/>
    <property type="project" value="UniProtKB-KW"/>
</dbReference>
<dbReference type="PATRIC" id="fig|1391653.3.peg.3576"/>
<dbReference type="EMBL" id="CP012332">
    <property type="protein sequence ID" value="AKU93039.1"/>
    <property type="molecule type" value="Genomic_DNA"/>
</dbReference>
<dbReference type="PROSITE" id="PS51193">
    <property type="entry name" value="HELICASE_ATP_BIND_2"/>
    <property type="match status" value="1"/>
</dbReference>
<dbReference type="PANTHER" id="PTHR11472">
    <property type="entry name" value="DNA REPAIR DEAD HELICASE RAD3/XP-D SUBFAMILY MEMBER"/>
    <property type="match status" value="1"/>
</dbReference>
<comment type="similarity">
    <text evidence="5">Belongs to the helicase family. DinG subfamily.</text>
</comment>
<name>A0A0K1PIV3_9BACT</name>
<keyword evidence="4" id="KW-0067">ATP-binding</keyword>
<dbReference type="KEGG" id="vin:AKJ08_3426"/>
<evidence type="ECO:0000256" key="4">
    <source>
        <dbReference type="ARBA" id="ARBA00022840"/>
    </source>
</evidence>
<feature type="region of interest" description="Disordered" evidence="8">
    <location>
        <begin position="301"/>
        <end position="335"/>
    </location>
</feature>
<dbReference type="Gene3D" id="3.40.50.300">
    <property type="entry name" value="P-loop containing nucleotide triphosphate hydrolases"/>
    <property type="match status" value="2"/>
</dbReference>
<evidence type="ECO:0000313" key="11">
    <source>
        <dbReference type="Proteomes" id="UP000055590"/>
    </source>
</evidence>
<evidence type="ECO:0000256" key="7">
    <source>
        <dbReference type="ARBA" id="ARBA00048954"/>
    </source>
</evidence>
<protein>
    <recommendedName>
        <fullName evidence="6">DNA 5'-3' helicase</fullName>
        <ecNumber evidence="6">5.6.2.3</ecNumber>
    </recommendedName>
</protein>
<evidence type="ECO:0000259" key="9">
    <source>
        <dbReference type="PROSITE" id="PS51193"/>
    </source>
</evidence>
<keyword evidence="2" id="KW-0547">Nucleotide-binding</keyword>
<sequence length="684" mass="75135">MNHDPILQVLGEGGLLSRAIPGYELRPQQLRMAQSVLGALERDRYLLAEAGTGTGKTLAYLLPAILSGKKVVVSTATKTLQEQIYFKDLPLLARVLGIDVRAAYMKGRSNYLCRTRFEAFAEEPKFAAKAEAQSWPEIRSWAAATESGDRAELDLPEGFATWRELSATSETCTGQRCPAYESCFVTAMRRKAQEASLVVVNHHLFFADLALKSSGEDHGAEVIPRYDAVIFDEAHALEEIATDYFGVQLSTYRIEELVRDATREVAKIPSLVPLLAPLIGRVEGRGAGFFSSVEAATGLVRGGGRSSTPHAFASRGSEDLLGGQRPAQPPRDGQDATVRLAPGALGGCAQERSELLHALGELTEAASGAPDVPELEAIARRCVRIADELSFVSEVGEGGVFVHYVERRGRGTFLRAAPIEIADELARRLYATLPSAVFTSATLAVTGRFDYVRRRLGIEDHERELRVPLDELQVGSPFDYRRQAALYLPTHLPEPQDRAFIDEATWELEQLFALTGGRAFALFTSVRNMQRAHALLEPRLPYRVLLQGELPKARLIERFVETPSVLFATASFWEGVDVPGDALSLVVIDKLPFASPTDPVVAARIDALRAGGGDPFGAYQVPQAAIALRQGFGRLVRTRSDRGIVAILDKRITTKGYGRQFLRSLPDCPRFGRLEHVERWWTST</sequence>
<evidence type="ECO:0000256" key="5">
    <source>
        <dbReference type="ARBA" id="ARBA00038058"/>
    </source>
</evidence>
<evidence type="ECO:0000256" key="1">
    <source>
        <dbReference type="ARBA" id="ARBA00001966"/>
    </source>
</evidence>
<dbReference type="GO" id="GO:0016818">
    <property type="term" value="F:hydrolase activity, acting on acid anhydrides, in phosphorus-containing anhydrides"/>
    <property type="evidence" value="ECO:0007669"/>
    <property type="project" value="InterPro"/>
</dbReference>
<dbReference type="InterPro" id="IPR014013">
    <property type="entry name" value="Helic_SF1/SF2_ATP-bd_DinG/Rad3"/>
</dbReference>